<dbReference type="EMBL" id="PIPJ01000002">
    <property type="protein sequence ID" value="RUO22610.1"/>
    <property type="molecule type" value="Genomic_DNA"/>
</dbReference>
<comment type="similarity">
    <text evidence="1">Belongs to the type-I restriction system S methylase family.</text>
</comment>
<dbReference type="InterPro" id="IPR052021">
    <property type="entry name" value="Type-I_RS_S_subunit"/>
</dbReference>
<dbReference type="CDD" id="cd17289">
    <property type="entry name" value="RMtype1_S_BamJRS5ORF1993P-TRD1-CR1_like"/>
    <property type="match status" value="1"/>
</dbReference>
<dbReference type="PANTHER" id="PTHR30408:SF13">
    <property type="entry name" value="TYPE I RESTRICTION ENZYME HINDI SPECIFICITY SUBUNIT"/>
    <property type="match status" value="1"/>
</dbReference>
<organism evidence="5 6">
    <name type="scientific">Aliidiomarina iranensis</name>
    <dbReference type="NCBI Taxonomy" id="1434071"/>
    <lineage>
        <taxon>Bacteria</taxon>
        <taxon>Pseudomonadati</taxon>
        <taxon>Pseudomonadota</taxon>
        <taxon>Gammaproteobacteria</taxon>
        <taxon>Alteromonadales</taxon>
        <taxon>Idiomarinaceae</taxon>
        <taxon>Aliidiomarina</taxon>
    </lineage>
</organism>
<name>A0A432W0R1_9GAMM</name>
<keyword evidence="3" id="KW-0238">DNA-binding</keyword>
<evidence type="ECO:0000256" key="3">
    <source>
        <dbReference type="ARBA" id="ARBA00023125"/>
    </source>
</evidence>
<dbReference type="RefSeq" id="WP_126766385.1">
    <property type="nucleotide sequence ID" value="NZ_PIPJ01000002.1"/>
</dbReference>
<dbReference type="Gene3D" id="1.10.287.1120">
    <property type="entry name" value="Bipartite methylase S protein"/>
    <property type="match status" value="1"/>
</dbReference>
<dbReference type="GO" id="GO:0003677">
    <property type="term" value="F:DNA binding"/>
    <property type="evidence" value="ECO:0007669"/>
    <property type="project" value="UniProtKB-KW"/>
</dbReference>
<dbReference type="OrthoDB" id="9798929at2"/>
<dbReference type="Proteomes" id="UP000288395">
    <property type="component" value="Unassembled WGS sequence"/>
</dbReference>
<reference evidence="6" key="1">
    <citation type="journal article" date="2018" name="Front. Microbiol.">
        <title>Genome-Based Analysis Reveals the Taxonomy and Diversity of the Family Idiomarinaceae.</title>
        <authorList>
            <person name="Liu Y."/>
            <person name="Lai Q."/>
            <person name="Shao Z."/>
        </authorList>
    </citation>
    <scope>NUCLEOTIDE SEQUENCE [LARGE SCALE GENOMIC DNA]</scope>
    <source>
        <strain evidence="6">GBPy7</strain>
    </source>
</reference>
<feature type="domain" description="Type I restriction modification DNA specificity" evidence="4">
    <location>
        <begin position="4"/>
        <end position="186"/>
    </location>
</feature>
<dbReference type="PANTHER" id="PTHR30408">
    <property type="entry name" value="TYPE-1 RESTRICTION ENZYME ECOKI SPECIFICITY PROTEIN"/>
    <property type="match status" value="1"/>
</dbReference>
<dbReference type="InterPro" id="IPR000055">
    <property type="entry name" value="Restrct_endonuc_typeI_TRD"/>
</dbReference>
<keyword evidence="5" id="KW-0255">Endonuclease</keyword>
<feature type="domain" description="Type I restriction modification DNA specificity" evidence="4">
    <location>
        <begin position="268"/>
        <end position="392"/>
    </location>
</feature>
<keyword evidence="2" id="KW-0680">Restriction system</keyword>
<evidence type="ECO:0000256" key="2">
    <source>
        <dbReference type="ARBA" id="ARBA00022747"/>
    </source>
</evidence>
<proteinExistence type="inferred from homology"/>
<protein>
    <submittedName>
        <fullName evidence="5">Restriction endonuclease subunit S</fullName>
    </submittedName>
</protein>
<dbReference type="Gene3D" id="3.90.220.20">
    <property type="entry name" value="DNA methylase specificity domains"/>
    <property type="match status" value="2"/>
</dbReference>
<dbReference type="InterPro" id="IPR044946">
    <property type="entry name" value="Restrct_endonuc_typeI_TRD_sf"/>
</dbReference>
<dbReference type="Pfam" id="PF01420">
    <property type="entry name" value="Methylase_S"/>
    <property type="match status" value="2"/>
</dbReference>
<dbReference type="CDD" id="cd17291">
    <property type="entry name" value="RMtype1_S_MgeORF438P-TRD-CR_like"/>
    <property type="match status" value="1"/>
</dbReference>
<evidence type="ECO:0000259" key="4">
    <source>
        <dbReference type="Pfam" id="PF01420"/>
    </source>
</evidence>
<evidence type="ECO:0000313" key="6">
    <source>
        <dbReference type="Proteomes" id="UP000288395"/>
    </source>
</evidence>
<dbReference type="GO" id="GO:0009307">
    <property type="term" value="P:DNA restriction-modification system"/>
    <property type="evidence" value="ECO:0007669"/>
    <property type="project" value="UniProtKB-KW"/>
</dbReference>
<evidence type="ECO:0000313" key="5">
    <source>
        <dbReference type="EMBL" id="RUO22610.1"/>
    </source>
</evidence>
<sequence>MSCDWPLVRLGEVVEITSSKRIKRADYVTSGVPFFRSKEVIERSKGNDISTELFISEEQFSKILGKFGVPKAGDILLTSVGTLGVPYQVLSTDRFYFKDGNLTWLRNYNNSVIPGYIFYWLTSPTAQQKLDEVSIGSTQKALTIVALKSVELPVPPKDTQERIVSVVSTLDQKLEINRKINQTLEQMAQAIFKSWFVDFDPVKAKIAALEAGGSQEDATLAAMQAISGKDQAQLTQLRAENSEQYSELRTTAELFPSAMQDSELGEVPEGWKIISFSNWANIQRGKSITKAKTKPGKVPVVAGGIEPAYYHKEHNVVGPVITISASGANAGYVNLYYQNIWSSDSSYICKQSAPYFYIAYICLKYHQKAIFDMQTGAAQPHIYPKDFERLKIVVGGNKLMEKLEKQTSSFFAKSKFLNNEYVSLTQLRDTLLPKLLSGELSVAPSVLKMESSS</sequence>
<evidence type="ECO:0000256" key="1">
    <source>
        <dbReference type="ARBA" id="ARBA00010923"/>
    </source>
</evidence>
<keyword evidence="6" id="KW-1185">Reference proteome</keyword>
<dbReference type="AlphaFoldDB" id="A0A432W0R1"/>
<accession>A0A432W0R1</accession>
<gene>
    <name evidence="5" type="ORF">CWE08_05405</name>
</gene>
<dbReference type="SUPFAM" id="SSF116734">
    <property type="entry name" value="DNA methylase specificity domain"/>
    <property type="match status" value="2"/>
</dbReference>
<keyword evidence="5" id="KW-0540">Nuclease</keyword>
<dbReference type="GO" id="GO:0004519">
    <property type="term" value="F:endonuclease activity"/>
    <property type="evidence" value="ECO:0007669"/>
    <property type="project" value="UniProtKB-KW"/>
</dbReference>
<comment type="caution">
    <text evidence="5">The sequence shown here is derived from an EMBL/GenBank/DDBJ whole genome shotgun (WGS) entry which is preliminary data.</text>
</comment>
<keyword evidence="5" id="KW-0378">Hydrolase</keyword>